<dbReference type="PANTHER" id="PTHR11748">
    <property type="entry name" value="D-LACTATE DEHYDROGENASE"/>
    <property type="match status" value="1"/>
</dbReference>
<dbReference type="OrthoDB" id="9811557at2"/>
<dbReference type="EMBL" id="CP029479">
    <property type="protein sequence ID" value="AWM77825.1"/>
    <property type="molecule type" value="Genomic_DNA"/>
</dbReference>
<dbReference type="InterPro" id="IPR006094">
    <property type="entry name" value="Oxid_FAD_bind_N"/>
</dbReference>
<sequence length="362" mass="37582">MSTTEPCPLPTSSGSDADRTAELAGAVKAAAAEGRALEIRGAGTRAGQGRPVAGDPLDAAAHRGLVDYDPAELVLTARAGTPLAEIEALLEANGQMLAFEPARFGPGGTLGGAVASGLSGPRRPFTGALRDYVLGVRVLNGRGQVLRFGGTVFKNVAGFDAFRLMAGAHGTLGVLLDVSLRVVPRPAVEAALTLDLPGEEARRRVAELMRHPLPLSGAFHDGEKLHLRLSGGRAGVEAAKVRIGGEAADPSGWAGIRDLSHPVLAGGEGLWRIALPRTGPAGGFQDLPWDQAGGVRWLRAAAPSPGDWDAAARLGGHIQRLRGTADPAFQPLSPPLLALHQRIKAALDPDRILNPGRMYPEV</sequence>
<proteinExistence type="predicted"/>
<keyword evidence="7" id="KW-1185">Reference proteome</keyword>
<dbReference type="GO" id="GO:0071949">
    <property type="term" value="F:FAD binding"/>
    <property type="evidence" value="ECO:0007669"/>
    <property type="project" value="InterPro"/>
</dbReference>
<organism evidence="6 7">
    <name type="scientific">Phenylobacterium parvum</name>
    <dbReference type="NCBI Taxonomy" id="2201350"/>
    <lineage>
        <taxon>Bacteria</taxon>
        <taxon>Pseudomonadati</taxon>
        <taxon>Pseudomonadota</taxon>
        <taxon>Alphaproteobacteria</taxon>
        <taxon>Caulobacterales</taxon>
        <taxon>Caulobacteraceae</taxon>
        <taxon>Phenylobacterium</taxon>
    </lineage>
</organism>
<dbReference type="NCBIfam" id="NF008439">
    <property type="entry name" value="PRK11282.1"/>
    <property type="match status" value="1"/>
</dbReference>
<dbReference type="GO" id="GO:0016491">
    <property type="term" value="F:oxidoreductase activity"/>
    <property type="evidence" value="ECO:0007669"/>
    <property type="project" value="UniProtKB-KW"/>
</dbReference>
<gene>
    <name evidence="6" type="ORF">HYN04_08635</name>
</gene>
<dbReference type="PROSITE" id="PS51387">
    <property type="entry name" value="FAD_PCMH"/>
    <property type="match status" value="1"/>
</dbReference>
<dbReference type="SUPFAM" id="SSF56176">
    <property type="entry name" value="FAD-binding/transporter-associated domain-like"/>
    <property type="match status" value="1"/>
</dbReference>
<keyword evidence="2" id="KW-0285">Flavoprotein</keyword>
<dbReference type="InterPro" id="IPR016171">
    <property type="entry name" value="Vanillyl_alc_oxidase_C-sub2"/>
</dbReference>
<dbReference type="Proteomes" id="UP000247763">
    <property type="component" value="Chromosome"/>
</dbReference>
<dbReference type="InterPro" id="IPR016166">
    <property type="entry name" value="FAD-bd_PCMH"/>
</dbReference>
<reference evidence="7" key="1">
    <citation type="submission" date="2018-05" db="EMBL/GenBank/DDBJ databases">
        <title>Genome sequencing of Phenylobacterium sp. HYN0004.</title>
        <authorList>
            <person name="Yi H."/>
            <person name="Baek C."/>
        </authorList>
    </citation>
    <scope>NUCLEOTIDE SEQUENCE [LARGE SCALE GENOMIC DNA]</scope>
    <source>
        <strain evidence="7">HYN0004</strain>
    </source>
</reference>
<dbReference type="InterPro" id="IPR016169">
    <property type="entry name" value="FAD-bd_PCMH_sub2"/>
</dbReference>
<dbReference type="InterPro" id="IPR004113">
    <property type="entry name" value="FAD-bd_oxidored_4_C"/>
</dbReference>
<evidence type="ECO:0000313" key="7">
    <source>
        <dbReference type="Proteomes" id="UP000247763"/>
    </source>
</evidence>
<dbReference type="PANTHER" id="PTHR11748:SF103">
    <property type="entry name" value="GLYCOLATE OXIDASE SUBUNIT GLCE"/>
    <property type="match status" value="1"/>
</dbReference>
<protein>
    <submittedName>
        <fullName evidence="6">Glycolate oxidase subunit GlcE</fullName>
    </submittedName>
</protein>
<dbReference type="Gene3D" id="1.10.45.10">
    <property type="entry name" value="Vanillyl-alcohol Oxidase, Chain A, domain 4"/>
    <property type="match status" value="1"/>
</dbReference>
<dbReference type="InterPro" id="IPR036318">
    <property type="entry name" value="FAD-bd_PCMH-like_sf"/>
</dbReference>
<dbReference type="SUPFAM" id="SSF55103">
    <property type="entry name" value="FAD-linked oxidases, C-terminal domain"/>
    <property type="match status" value="1"/>
</dbReference>
<dbReference type="Gene3D" id="3.30.465.10">
    <property type="match status" value="1"/>
</dbReference>
<evidence type="ECO:0000256" key="3">
    <source>
        <dbReference type="ARBA" id="ARBA00022827"/>
    </source>
</evidence>
<keyword evidence="3" id="KW-0274">FAD</keyword>
<dbReference type="Pfam" id="PF01565">
    <property type="entry name" value="FAD_binding_4"/>
    <property type="match status" value="1"/>
</dbReference>
<evidence type="ECO:0000256" key="1">
    <source>
        <dbReference type="ARBA" id="ARBA00001974"/>
    </source>
</evidence>
<accession>A0A2Z3HSN1</accession>
<evidence type="ECO:0000313" key="6">
    <source>
        <dbReference type="EMBL" id="AWM77825.1"/>
    </source>
</evidence>
<evidence type="ECO:0000259" key="5">
    <source>
        <dbReference type="PROSITE" id="PS51387"/>
    </source>
</evidence>
<dbReference type="KEGG" id="phb:HYN04_08635"/>
<comment type="cofactor">
    <cofactor evidence="1">
        <name>FAD</name>
        <dbReference type="ChEBI" id="CHEBI:57692"/>
    </cofactor>
</comment>
<dbReference type="AlphaFoldDB" id="A0A2Z3HSN1"/>
<feature type="domain" description="FAD-binding PCMH-type" evidence="5">
    <location>
        <begin position="4"/>
        <end position="185"/>
    </location>
</feature>
<evidence type="ECO:0000256" key="4">
    <source>
        <dbReference type="ARBA" id="ARBA00023002"/>
    </source>
</evidence>
<evidence type="ECO:0000256" key="2">
    <source>
        <dbReference type="ARBA" id="ARBA00022630"/>
    </source>
</evidence>
<keyword evidence="4" id="KW-0560">Oxidoreductase</keyword>
<name>A0A2Z3HSN1_9CAUL</name>
<dbReference type="Pfam" id="PF02913">
    <property type="entry name" value="FAD-oxidase_C"/>
    <property type="match status" value="1"/>
</dbReference>
<dbReference type="InterPro" id="IPR016164">
    <property type="entry name" value="FAD-linked_Oxase-like_C"/>
</dbReference>